<evidence type="ECO:0000313" key="1">
    <source>
        <dbReference type="EMBL" id="KAF0748201.1"/>
    </source>
</evidence>
<organism evidence="1 2">
    <name type="scientific">Aphis craccivora</name>
    <name type="common">Cowpea aphid</name>
    <dbReference type="NCBI Taxonomy" id="307492"/>
    <lineage>
        <taxon>Eukaryota</taxon>
        <taxon>Metazoa</taxon>
        <taxon>Ecdysozoa</taxon>
        <taxon>Arthropoda</taxon>
        <taxon>Hexapoda</taxon>
        <taxon>Insecta</taxon>
        <taxon>Pterygota</taxon>
        <taxon>Neoptera</taxon>
        <taxon>Paraneoptera</taxon>
        <taxon>Hemiptera</taxon>
        <taxon>Sternorrhyncha</taxon>
        <taxon>Aphidomorpha</taxon>
        <taxon>Aphidoidea</taxon>
        <taxon>Aphididae</taxon>
        <taxon>Aphidini</taxon>
        <taxon>Aphis</taxon>
        <taxon>Aphis</taxon>
    </lineage>
</organism>
<comment type="caution">
    <text evidence="1">The sequence shown here is derived from an EMBL/GenBank/DDBJ whole genome shotgun (WGS) entry which is preliminary data.</text>
</comment>
<proteinExistence type="predicted"/>
<protein>
    <submittedName>
        <fullName evidence="1">Uncharacterized protein</fullName>
    </submittedName>
</protein>
<keyword evidence="2" id="KW-1185">Reference proteome</keyword>
<feature type="non-terminal residue" evidence="1">
    <location>
        <position position="1"/>
    </location>
</feature>
<accession>A0A6G0Y341</accession>
<sequence>GRRRSVIIQLTATTTVVGSIYNKVQKIIVLLATTNLPTDFHHAIRFPIKSHSTGSEDRT</sequence>
<evidence type="ECO:0000313" key="2">
    <source>
        <dbReference type="Proteomes" id="UP000478052"/>
    </source>
</evidence>
<dbReference type="EMBL" id="VUJU01006571">
    <property type="protein sequence ID" value="KAF0748201.1"/>
    <property type="molecule type" value="Genomic_DNA"/>
</dbReference>
<reference evidence="1 2" key="1">
    <citation type="submission" date="2019-08" db="EMBL/GenBank/DDBJ databases">
        <title>Whole genome of Aphis craccivora.</title>
        <authorList>
            <person name="Voronova N.V."/>
            <person name="Shulinski R.S."/>
            <person name="Bandarenka Y.V."/>
            <person name="Zhorov D.G."/>
            <person name="Warner D."/>
        </authorList>
    </citation>
    <scope>NUCLEOTIDE SEQUENCE [LARGE SCALE GENOMIC DNA]</scope>
    <source>
        <strain evidence="1">180601</strain>
        <tissue evidence="1">Whole Body</tissue>
    </source>
</reference>
<name>A0A6G0Y341_APHCR</name>
<dbReference type="AlphaFoldDB" id="A0A6G0Y341"/>
<gene>
    <name evidence="1" type="ORF">FWK35_00019977</name>
</gene>
<dbReference type="Proteomes" id="UP000478052">
    <property type="component" value="Unassembled WGS sequence"/>
</dbReference>